<sequence length="585" mass="66254">MKLEFAEHSHSNHLLQALNQQRCKKVCCDVVINVGKRSYAAHQNVLTAVSPFVKELISSNEIQATDELSVTIDMDYMNPSSVEQLLDYIYTGRVVISEQNVEDLLRGAKYFVIPRLRDHCLEFLHLSLNQDNFLQALRIANEQEEVKELLDLVYTYVRDNFFNLAHHRDLKECPYKIFSRLLRDEELHAKNEGQVLLALLKWVNHNKEDRERYFEKLFPCIRLQAISDNLLATISSKDSIIKNYPSCMALIVEVLRARMEKGPQALWQFQRKGALLDAVLLLGGQRADGNFTHGVYAYVIQEDTWIKITDMPYKAAALSAASSGKYIYVSGGTNELNDSLKTAWRYDLDGDSWSKLPELPIGLVFHTMVRCKGAVYTVGGSVAPRKYISTIYRYDDRKEKWTTTGKISVPMDCAEVINRGDKYIYVVTGRCIVNGRTSRVGVVDCFDTSVGEVQQSLTFPIEFKHRPLLSLHGDNLLRLQSHKQSLDINLQKFKAVKYPNNVPLLPDGTKLEVCHAVCRLGDQAFVCGGTSAVEGKQSKEYCLSQAAYLWDPTEGKWKGVASAPEALDSAVCCLAKVPYRYLLEP</sequence>
<dbReference type="PIRSF" id="PIRSF037037">
    <property type="entry name" value="Kelch-like_protein_gigaxonin"/>
    <property type="match status" value="1"/>
</dbReference>
<dbReference type="SUPFAM" id="SSF117281">
    <property type="entry name" value="Kelch motif"/>
    <property type="match status" value="1"/>
</dbReference>
<dbReference type="Pfam" id="PF13964">
    <property type="entry name" value="Beta-prop_Calicin"/>
    <property type="match status" value="1"/>
</dbReference>
<dbReference type="InterPro" id="IPR006652">
    <property type="entry name" value="Kelch_1"/>
</dbReference>
<evidence type="ECO:0000256" key="1">
    <source>
        <dbReference type="ARBA" id="ARBA00022441"/>
    </source>
</evidence>
<dbReference type="Pfam" id="PF07707">
    <property type="entry name" value="BACK"/>
    <property type="match status" value="1"/>
</dbReference>
<reference evidence="4" key="3">
    <citation type="submission" date="2025-09" db="UniProtKB">
        <authorList>
            <consortium name="Ensembl"/>
        </authorList>
    </citation>
    <scope>IDENTIFICATION</scope>
</reference>
<organism evidence="4 5">
    <name type="scientific">Latimeria chalumnae</name>
    <name type="common">Coelacanth</name>
    <dbReference type="NCBI Taxonomy" id="7897"/>
    <lineage>
        <taxon>Eukaryota</taxon>
        <taxon>Metazoa</taxon>
        <taxon>Chordata</taxon>
        <taxon>Craniata</taxon>
        <taxon>Vertebrata</taxon>
        <taxon>Euteleostomi</taxon>
        <taxon>Coelacanthiformes</taxon>
        <taxon>Coelacanthidae</taxon>
        <taxon>Latimeria</taxon>
    </lineage>
</organism>
<dbReference type="SUPFAM" id="SSF54695">
    <property type="entry name" value="POZ domain"/>
    <property type="match status" value="1"/>
</dbReference>
<dbReference type="SMART" id="SM00875">
    <property type="entry name" value="BACK"/>
    <property type="match status" value="1"/>
</dbReference>
<dbReference type="SMART" id="SM00225">
    <property type="entry name" value="BTB"/>
    <property type="match status" value="1"/>
</dbReference>
<gene>
    <name evidence="4" type="primary">CCIN</name>
</gene>
<dbReference type="Gene3D" id="1.25.40.420">
    <property type="match status" value="1"/>
</dbReference>
<dbReference type="EMBL" id="AFYH01229205">
    <property type="status" value="NOT_ANNOTATED_CDS"/>
    <property type="molecule type" value="Genomic_DNA"/>
</dbReference>
<dbReference type="Proteomes" id="UP000008672">
    <property type="component" value="Unassembled WGS sequence"/>
</dbReference>
<dbReference type="PROSITE" id="PS50097">
    <property type="entry name" value="BTB"/>
    <property type="match status" value="1"/>
</dbReference>
<accession>H3A1A7</accession>
<dbReference type="Ensembl" id="ENSLACT00000003458.1">
    <property type="protein sequence ID" value="ENSLACP00000003428.1"/>
    <property type="gene ID" value="ENSLACG00000003057.1"/>
</dbReference>
<dbReference type="STRING" id="7897.ENSLACP00000003428"/>
<dbReference type="InterPro" id="IPR017096">
    <property type="entry name" value="BTB-kelch_protein"/>
</dbReference>
<keyword evidence="2" id="KW-0677">Repeat</keyword>
<dbReference type="AlphaFoldDB" id="H3A1A7"/>
<evidence type="ECO:0000313" key="4">
    <source>
        <dbReference type="Ensembl" id="ENSLACP00000003428.1"/>
    </source>
</evidence>
<dbReference type="GeneTree" id="ENSGT00940000162268"/>
<proteinExistence type="predicted"/>
<dbReference type="Gene3D" id="2.120.10.80">
    <property type="entry name" value="Kelch-type beta propeller"/>
    <property type="match status" value="1"/>
</dbReference>
<name>H3A1A7_LATCH</name>
<keyword evidence="5" id="KW-1185">Reference proteome</keyword>
<reference evidence="5" key="1">
    <citation type="submission" date="2011-08" db="EMBL/GenBank/DDBJ databases">
        <title>The draft genome of Latimeria chalumnae.</title>
        <authorList>
            <person name="Di Palma F."/>
            <person name="Alfoldi J."/>
            <person name="Johnson J."/>
            <person name="Berlin A."/>
            <person name="Gnerre S."/>
            <person name="Jaffe D."/>
            <person name="MacCallum I."/>
            <person name="Young S."/>
            <person name="Walker B.J."/>
            <person name="Lander E."/>
            <person name="Lindblad-Toh K."/>
        </authorList>
    </citation>
    <scope>NUCLEOTIDE SEQUENCE [LARGE SCALE GENOMIC DNA]</scope>
    <source>
        <strain evidence="5">Wild caught</strain>
    </source>
</reference>
<dbReference type="InterPro" id="IPR000210">
    <property type="entry name" value="BTB/POZ_dom"/>
</dbReference>
<evidence type="ECO:0000259" key="3">
    <source>
        <dbReference type="PROSITE" id="PS50097"/>
    </source>
</evidence>
<dbReference type="FunCoup" id="H3A1A7">
    <property type="interactions" value="5"/>
</dbReference>
<dbReference type="OMA" id="MPYKAAA"/>
<dbReference type="InterPro" id="IPR048070">
    <property type="entry name" value="Calicin_BTB_POZ"/>
</dbReference>
<dbReference type="HOGENOM" id="CLU_466589_0_0_1"/>
<keyword evidence="1" id="KW-0880">Kelch repeat</keyword>
<dbReference type="PANTHER" id="PTHR45632:SF17">
    <property type="entry name" value="KELCH-LIKE PROTEIN 31"/>
    <property type="match status" value="1"/>
</dbReference>
<dbReference type="CDD" id="cd18307">
    <property type="entry name" value="BTB_POZ_calicin"/>
    <property type="match status" value="1"/>
</dbReference>
<dbReference type="Pfam" id="PF00651">
    <property type="entry name" value="BTB"/>
    <property type="match status" value="1"/>
</dbReference>
<protein>
    <submittedName>
        <fullName evidence="4">Calicin</fullName>
    </submittedName>
</protein>
<dbReference type="InterPro" id="IPR015915">
    <property type="entry name" value="Kelch-typ_b-propeller"/>
</dbReference>
<dbReference type="PANTHER" id="PTHR45632">
    <property type="entry name" value="LD33804P"/>
    <property type="match status" value="1"/>
</dbReference>
<dbReference type="InParanoid" id="H3A1A7"/>
<dbReference type="CDD" id="cd18503">
    <property type="entry name" value="BACK_calicin"/>
    <property type="match status" value="1"/>
</dbReference>
<dbReference type="SMART" id="SM00612">
    <property type="entry name" value="Kelch"/>
    <property type="match status" value="3"/>
</dbReference>
<dbReference type="InterPro" id="IPR011333">
    <property type="entry name" value="SKP1/BTB/POZ_sf"/>
</dbReference>
<reference evidence="4" key="2">
    <citation type="submission" date="2025-08" db="UniProtKB">
        <authorList>
            <consortium name="Ensembl"/>
        </authorList>
    </citation>
    <scope>IDENTIFICATION</scope>
</reference>
<dbReference type="InterPro" id="IPR011705">
    <property type="entry name" value="BACK"/>
</dbReference>
<evidence type="ECO:0000256" key="2">
    <source>
        <dbReference type="ARBA" id="ARBA00022737"/>
    </source>
</evidence>
<feature type="domain" description="BTB" evidence="3">
    <location>
        <begin position="28"/>
        <end position="98"/>
    </location>
</feature>
<dbReference type="Gene3D" id="3.30.710.10">
    <property type="entry name" value="Potassium Channel Kv1.1, Chain A"/>
    <property type="match status" value="1"/>
</dbReference>
<evidence type="ECO:0000313" key="5">
    <source>
        <dbReference type="Proteomes" id="UP000008672"/>
    </source>
</evidence>
<dbReference type="eggNOG" id="KOG4441">
    <property type="taxonomic scope" value="Eukaryota"/>
</dbReference>